<dbReference type="Pfam" id="PF02668">
    <property type="entry name" value="TauD"/>
    <property type="match status" value="1"/>
</dbReference>
<comment type="pathway">
    <text evidence="3">Amine and polyamine biosynthesis; carnitine biosynthesis.</text>
</comment>
<dbReference type="Pfam" id="PF06155">
    <property type="entry name" value="GBBH-like_N"/>
    <property type="match status" value="1"/>
</dbReference>
<dbReference type="FunFam" id="3.30.2020.30:FF:000002">
    <property type="entry name" value="Putative gamma-butyrobetaine dioxygenase"/>
    <property type="match status" value="1"/>
</dbReference>
<keyword evidence="5" id="KW-0479">Metal-binding</keyword>
<dbReference type="GeneTree" id="ENSGT00530000063582"/>
<name>A0AAQ4QJL1_GASAC</name>
<evidence type="ECO:0000256" key="4">
    <source>
        <dbReference type="ARBA" id="ARBA00008654"/>
    </source>
</evidence>
<dbReference type="Ensembl" id="ENSGACT00000054898.1">
    <property type="protein sequence ID" value="ENSGACP00000051439.1"/>
    <property type="gene ID" value="ENSGACG00000017162.2"/>
</dbReference>
<proteinExistence type="inferred from homology"/>
<dbReference type="GO" id="GO:0008336">
    <property type="term" value="F:gamma-butyrobetaine dioxygenase activity"/>
    <property type="evidence" value="ECO:0007669"/>
    <property type="project" value="TreeGrafter"/>
</dbReference>
<reference evidence="12" key="2">
    <citation type="submission" date="2025-08" db="UniProtKB">
        <authorList>
            <consortium name="Ensembl"/>
        </authorList>
    </citation>
    <scope>IDENTIFICATION</scope>
</reference>
<keyword evidence="7" id="KW-0223">Dioxygenase</keyword>
<dbReference type="PANTHER" id="PTHR10696:SF33">
    <property type="entry name" value="GAMMA-BUTYROBETAINE DIOXYGENASE"/>
    <property type="match status" value="1"/>
</dbReference>
<dbReference type="CDD" id="cd00250">
    <property type="entry name" value="CAS_like"/>
    <property type="match status" value="1"/>
</dbReference>
<dbReference type="Gene3D" id="3.60.130.10">
    <property type="entry name" value="Clavaminate synthase-like"/>
    <property type="match status" value="1"/>
</dbReference>
<dbReference type="PANTHER" id="PTHR10696">
    <property type="entry name" value="GAMMA-BUTYROBETAINE HYDROXYLASE-RELATED"/>
    <property type="match status" value="1"/>
</dbReference>
<evidence type="ECO:0000259" key="11">
    <source>
        <dbReference type="Pfam" id="PF06155"/>
    </source>
</evidence>
<dbReference type="InterPro" id="IPR010376">
    <property type="entry name" value="GBBH-like_N"/>
</dbReference>
<dbReference type="InterPro" id="IPR042098">
    <property type="entry name" value="TauD-like_sf"/>
</dbReference>
<dbReference type="SUPFAM" id="SSF51197">
    <property type="entry name" value="Clavaminate synthase-like"/>
    <property type="match status" value="1"/>
</dbReference>
<evidence type="ECO:0000313" key="13">
    <source>
        <dbReference type="Proteomes" id="UP000007635"/>
    </source>
</evidence>
<evidence type="ECO:0000256" key="7">
    <source>
        <dbReference type="ARBA" id="ARBA00022964"/>
    </source>
</evidence>
<evidence type="ECO:0000256" key="1">
    <source>
        <dbReference type="ARBA" id="ARBA00001954"/>
    </source>
</evidence>
<evidence type="ECO:0000256" key="3">
    <source>
        <dbReference type="ARBA" id="ARBA00005022"/>
    </source>
</evidence>
<comment type="cofactor">
    <cofactor evidence="1">
        <name>Fe(2+)</name>
        <dbReference type="ChEBI" id="CHEBI:29033"/>
    </cofactor>
</comment>
<keyword evidence="9" id="KW-0408">Iron</keyword>
<feature type="domain" description="TauD/TfdA-like" evidence="10">
    <location>
        <begin position="142"/>
        <end position="281"/>
    </location>
</feature>
<evidence type="ECO:0000256" key="9">
    <source>
        <dbReference type="ARBA" id="ARBA00023004"/>
    </source>
</evidence>
<reference evidence="12" key="3">
    <citation type="submission" date="2025-09" db="UniProtKB">
        <authorList>
            <consortium name="Ensembl"/>
        </authorList>
    </citation>
    <scope>IDENTIFICATION</scope>
</reference>
<evidence type="ECO:0000259" key="10">
    <source>
        <dbReference type="Pfam" id="PF02668"/>
    </source>
</evidence>
<dbReference type="Proteomes" id="UP000007635">
    <property type="component" value="Chromosome II"/>
</dbReference>
<evidence type="ECO:0000256" key="6">
    <source>
        <dbReference type="ARBA" id="ARBA00022873"/>
    </source>
</evidence>
<protein>
    <submittedName>
        <fullName evidence="12">Butyrobetaine (gamma), 2-oxoglutarate dioxygenase (gamma-butyrobetaine hydroxylase) 1</fullName>
    </submittedName>
</protein>
<evidence type="ECO:0000256" key="2">
    <source>
        <dbReference type="ARBA" id="ARBA00001961"/>
    </source>
</evidence>
<dbReference type="GO" id="GO:0045329">
    <property type="term" value="P:carnitine biosynthetic process"/>
    <property type="evidence" value="ECO:0007669"/>
    <property type="project" value="UniProtKB-KW"/>
</dbReference>
<reference evidence="12 13" key="1">
    <citation type="journal article" date="2021" name="G3 (Bethesda)">
        <title>Improved contiguity of the threespine stickleback genome using long-read sequencing.</title>
        <authorList>
            <person name="Nath S."/>
            <person name="Shaw D.E."/>
            <person name="White M.A."/>
        </authorList>
    </citation>
    <scope>NUCLEOTIDE SEQUENCE [LARGE SCALE GENOMIC DNA]</scope>
    <source>
        <strain evidence="12 13">Lake Benthic</strain>
    </source>
</reference>
<comment type="similarity">
    <text evidence="4">Belongs to the gamma-BBH/TMLD family.</text>
</comment>
<dbReference type="InterPro" id="IPR003819">
    <property type="entry name" value="TauD/TfdA-like"/>
</dbReference>
<organism evidence="12 13">
    <name type="scientific">Gasterosteus aculeatus aculeatus</name>
    <name type="common">three-spined stickleback</name>
    <dbReference type="NCBI Taxonomy" id="481459"/>
    <lineage>
        <taxon>Eukaryota</taxon>
        <taxon>Metazoa</taxon>
        <taxon>Chordata</taxon>
        <taxon>Craniata</taxon>
        <taxon>Vertebrata</taxon>
        <taxon>Euteleostomi</taxon>
        <taxon>Actinopterygii</taxon>
        <taxon>Neopterygii</taxon>
        <taxon>Teleostei</taxon>
        <taxon>Neoteleostei</taxon>
        <taxon>Acanthomorphata</taxon>
        <taxon>Eupercaria</taxon>
        <taxon>Perciformes</taxon>
        <taxon>Cottioidei</taxon>
        <taxon>Gasterosteales</taxon>
        <taxon>Gasterosteidae</taxon>
        <taxon>Gasterosteus</taxon>
    </lineage>
</organism>
<feature type="domain" description="Gamma-butyrobetaine hydroxylase-like N-terminal" evidence="11">
    <location>
        <begin position="33"/>
        <end position="72"/>
    </location>
</feature>
<dbReference type="InterPro" id="IPR050411">
    <property type="entry name" value="AlphaKG_dependent_hydroxylases"/>
</dbReference>
<dbReference type="InterPro" id="IPR038492">
    <property type="entry name" value="GBBH-like_N_sf"/>
</dbReference>
<dbReference type="FunFam" id="3.60.130.10:FF:000001">
    <property type="entry name" value="Trimethyllysine dioxygenase, mitochondrial"/>
    <property type="match status" value="1"/>
</dbReference>
<keyword evidence="6" id="KW-0124">Carnitine biosynthesis</keyword>
<dbReference type="GO" id="GO:0005739">
    <property type="term" value="C:mitochondrion"/>
    <property type="evidence" value="ECO:0007669"/>
    <property type="project" value="TreeGrafter"/>
</dbReference>
<evidence type="ECO:0000256" key="8">
    <source>
        <dbReference type="ARBA" id="ARBA00023002"/>
    </source>
</evidence>
<dbReference type="GO" id="GO:0046872">
    <property type="term" value="F:metal ion binding"/>
    <property type="evidence" value="ECO:0007669"/>
    <property type="project" value="UniProtKB-KW"/>
</dbReference>
<sequence length="395" mass="44904">MSTFWRLARPALQRSTSAAACRALRACRRPGHEERMVEVEWEGGGHSLYPFTWLRDNCQCPLCTLDSAQARKLSMLDLDVHTGLDVTFLRKRVSVLWPDRHTSAFDADWLKRRCFSAARPLSLSLSLLPERHYWDSELRVPTADFQEVLRDDRAALDWLLALRRVGVVHLTGAATERGAVARLAERVGYLRLTFYGHTWQVQDKPMANNVAYTSGKLGLHTDYPAMHFAPGVQFLHCISAAEEGGESEMVDGFHMAELLRREDPEAFRTLCSVHVDFTDTGTDYCDFMLQSKKKSIAEGRVVRINYNNATRDSGAGPPRAAGATLLPVHPGYVDVMNRRENVGDMLTFDNWRLLHGRRDYRSRADRARHLEGAYLDWDEVMSRLRILRSSVRGNA</sequence>
<dbReference type="Gene3D" id="3.30.2020.30">
    <property type="match status" value="1"/>
</dbReference>
<accession>A0AAQ4QJL1</accession>
<evidence type="ECO:0000256" key="5">
    <source>
        <dbReference type="ARBA" id="ARBA00022723"/>
    </source>
</evidence>
<evidence type="ECO:0000313" key="12">
    <source>
        <dbReference type="Ensembl" id="ENSGACP00000051439.1"/>
    </source>
</evidence>
<dbReference type="AlphaFoldDB" id="A0AAQ4QJL1"/>
<keyword evidence="13" id="KW-1185">Reference proteome</keyword>
<keyword evidence="8" id="KW-0560">Oxidoreductase</keyword>
<comment type="cofactor">
    <cofactor evidence="2">
        <name>L-ascorbate</name>
        <dbReference type="ChEBI" id="CHEBI:38290"/>
    </cofactor>
</comment>